<dbReference type="PANTHER" id="PTHR31269">
    <property type="entry name" value="S-TYPE ANION CHANNEL SLAH3"/>
    <property type="match status" value="1"/>
</dbReference>
<feature type="transmembrane region" description="Helical" evidence="11">
    <location>
        <begin position="503"/>
        <end position="522"/>
    </location>
</feature>
<dbReference type="AlphaFoldDB" id="A0AAD7XHT5"/>
<keyword evidence="9 11" id="KW-0472">Membrane</keyword>
<evidence type="ECO:0000256" key="7">
    <source>
        <dbReference type="ARBA" id="ARBA00022989"/>
    </source>
</evidence>
<evidence type="ECO:0000256" key="8">
    <source>
        <dbReference type="ARBA" id="ARBA00023065"/>
    </source>
</evidence>
<evidence type="ECO:0000256" key="11">
    <source>
        <dbReference type="SAM" id="Phobius"/>
    </source>
</evidence>
<dbReference type="InterPro" id="IPR004695">
    <property type="entry name" value="SLAC1/Mae1/Ssu1/TehA"/>
</dbReference>
<evidence type="ECO:0000256" key="4">
    <source>
        <dbReference type="ARBA" id="ARBA00022448"/>
    </source>
</evidence>
<evidence type="ECO:0000256" key="9">
    <source>
        <dbReference type="ARBA" id="ARBA00023136"/>
    </source>
</evidence>
<dbReference type="InterPro" id="IPR030183">
    <property type="entry name" value="SLAC/SLAH"/>
</dbReference>
<feature type="transmembrane region" description="Helical" evidence="11">
    <location>
        <begin position="622"/>
        <end position="643"/>
    </location>
</feature>
<organism evidence="12 13">
    <name type="scientific">Chrysophaeum taylorii</name>
    <dbReference type="NCBI Taxonomy" id="2483200"/>
    <lineage>
        <taxon>Eukaryota</taxon>
        <taxon>Sar</taxon>
        <taxon>Stramenopiles</taxon>
        <taxon>Ochrophyta</taxon>
        <taxon>Pelagophyceae</taxon>
        <taxon>Pelagomonadales</taxon>
        <taxon>Pelagomonadaceae</taxon>
        <taxon>Chrysophaeum</taxon>
    </lineage>
</organism>
<name>A0AAD7XHT5_9STRA</name>
<dbReference type="GO" id="GO:0006873">
    <property type="term" value="P:intracellular monoatomic ion homeostasis"/>
    <property type="evidence" value="ECO:0007669"/>
    <property type="project" value="InterPro"/>
</dbReference>
<dbReference type="PANTHER" id="PTHR31269:SF2">
    <property type="entry name" value="S-TYPE ANION CHANNEL SLAH3"/>
    <property type="match status" value="1"/>
</dbReference>
<evidence type="ECO:0000256" key="1">
    <source>
        <dbReference type="ARBA" id="ARBA00004127"/>
    </source>
</evidence>
<keyword evidence="7 11" id="KW-1133">Transmembrane helix</keyword>
<reference evidence="12" key="1">
    <citation type="submission" date="2023-01" db="EMBL/GenBank/DDBJ databases">
        <title>Metagenome sequencing of chrysophaentin producing Chrysophaeum taylorii.</title>
        <authorList>
            <person name="Davison J."/>
            <person name="Bewley C."/>
        </authorList>
    </citation>
    <scope>NUCLEOTIDE SEQUENCE</scope>
    <source>
        <strain evidence="12">NIES-1699</strain>
    </source>
</reference>
<feature type="region of interest" description="Disordered" evidence="10">
    <location>
        <begin position="140"/>
        <end position="177"/>
    </location>
</feature>
<feature type="transmembrane region" description="Helical" evidence="11">
    <location>
        <begin position="649"/>
        <end position="668"/>
    </location>
</feature>
<feature type="transmembrane region" description="Helical" evidence="11">
    <location>
        <begin position="400"/>
        <end position="419"/>
    </location>
</feature>
<feature type="region of interest" description="Disordered" evidence="10">
    <location>
        <begin position="740"/>
        <end position="774"/>
    </location>
</feature>
<feature type="transmembrane region" description="Helical" evidence="11">
    <location>
        <begin position="360"/>
        <end position="380"/>
    </location>
</feature>
<sequence>MFEKRECRVVASKIVVPSAEEVKDESKVFVTLDAGNVVGRVLINNALSTAEEERLIEWVEKELNSDLWRQYQGRGIDPATGNKEVTASGTVERVDVAEVAYKLEGEADLLARLFDDTMPYAKMVLEVLRERVHDILDKADAREDDDEDAVAKNSPVTNGTISDKALAHDRESGGPLSASERLATVREFLREHWDRPEALQVTKYYADKDSGLAQHFDSRACYGAIATASLRHPCTLVMQRKNTKFFQESRLLLHPRSIYVLTGPSRGDCTDPDDTTRNHARCPCCWTHGIQAMAKGTFSHRFDCSPEARALRRVGITIRSLTPGAKDRARRESGIRGEGKRPVVVVDRGQASLMNARTTLWSLPNTAFGIGMGVGGNAILWRTISDTRFTDKVLGHEGNWAFWVVGLAIWCVLLVLLVAKVVCYPRFASREWHHPTRCYFFFAPHLALVMLAIATPASLETRLRAARTSAWLVSCVLQVGLALVVYTRWMFSPVDGDVGHASPPYLLSTVGWPLLCVLAQILDLERRWNFDLPSCLFGIGAVWYALAFIAIMHTMHEHQHNKGAPVLFLIVAPPSVMAVALANFNDGAFGRASSAVFGFCVFMLLLLLRLGPKLLARPETLGVYWAYVFPLAALATASIRFASTYDTQVARILAWILVGVSTAAIITVSCRMSVHIYAVATGRAFWNDPLMDRALDAAAASSSGKPRRCDGLIFFRSPCACLFVAASSLRGRAASSEKEENHASILEDKIVVPHDPTKDDDSPPTPAGWSTCLA</sequence>
<feature type="transmembrane region" description="Helical" evidence="11">
    <location>
        <begin position="588"/>
        <end position="610"/>
    </location>
</feature>
<accession>A0AAD7XHT5</accession>
<keyword evidence="8" id="KW-0406">Ion transport</keyword>
<proteinExistence type="inferred from homology"/>
<protein>
    <recommendedName>
        <fullName evidence="14">Alpha-ketoglutarate-dependent dioxygenase AlkB-like domain-containing protein</fullName>
    </recommendedName>
</protein>
<comment type="similarity">
    <text evidence="3">Belongs to the SLAC1 S-type anion channel family.</text>
</comment>
<evidence type="ECO:0008006" key="14">
    <source>
        <dbReference type="Google" id="ProtNLM"/>
    </source>
</evidence>
<feature type="transmembrane region" description="Helical" evidence="11">
    <location>
        <begin position="439"/>
        <end position="459"/>
    </location>
</feature>
<feature type="transmembrane region" description="Helical" evidence="11">
    <location>
        <begin position="528"/>
        <end position="551"/>
    </location>
</feature>
<evidence type="ECO:0000313" key="12">
    <source>
        <dbReference type="EMBL" id="KAJ8602022.1"/>
    </source>
</evidence>
<evidence type="ECO:0000256" key="10">
    <source>
        <dbReference type="SAM" id="MobiDB-lite"/>
    </source>
</evidence>
<dbReference type="Proteomes" id="UP001230188">
    <property type="component" value="Unassembled WGS sequence"/>
</dbReference>
<gene>
    <name evidence="12" type="ORF">CTAYLR_002790</name>
</gene>
<evidence type="ECO:0000256" key="2">
    <source>
        <dbReference type="ARBA" id="ARBA00004236"/>
    </source>
</evidence>
<dbReference type="Pfam" id="PF03595">
    <property type="entry name" value="SLAC1"/>
    <property type="match status" value="1"/>
</dbReference>
<evidence type="ECO:0000256" key="6">
    <source>
        <dbReference type="ARBA" id="ARBA00022692"/>
    </source>
</evidence>
<dbReference type="Gene3D" id="2.60.120.590">
    <property type="entry name" value="Alpha-ketoglutarate-dependent dioxygenase AlkB-like"/>
    <property type="match status" value="1"/>
</dbReference>
<dbReference type="GO" id="GO:0005886">
    <property type="term" value="C:plasma membrane"/>
    <property type="evidence" value="ECO:0007669"/>
    <property type="project" value="UniProtKB-SubCell"/>
</dbReference>
<dbReference type="InterPro" id="IPR038665">
    <property type="entry name" value="Voltage-dep_anion_channel_sf"/>
</dbReference>
<dbReference type="InterPro" id="IPR037151">
    <property type="entry name" value="AlkB-like_sf"/>
</dbReference>
<keyword evidence="13" id="KW-1185">Reference proteome</keyword>
<feature type="compositionally biased region" description="Basic and acidic residues" evidence="10">
    <location>
        <begin position="740"/>
        <end position="761"/>
    </location>
</feature>
<feature type="transmembrane region" description="Helical" evidence="11">
    <location>
        <begin position="471"/>
        <end position="491"/>
    </location>
</feature>
<keyword evidence="5" id="KW-1003">Cell membrane</keyword>
<evidence type="ECO:0000256" key="5">
    <source>
        <dbReference type="ARBA" id="ARBA00022475"/>
    </source>
</evidence>
<dbReference type="GO" id="GO:0012505">
    <property type="term" value="C:endomembrane system"/>
    <property type="evidence" value="ECO:0007669"/>
    <property type="project" value="UniProtKB-SubCell"/>
</dbReference>
<keyword evidence="6 11" id="KW-0812">Transmembrane</keyword>
<dbReference type="SUPFAM" id="SSF51197">
    <property type="entry name" value="Clavaminate synthase-like"/>
    <property type="match status" value="1"/>
</dbReference>
<dbReference type="GO" id="GO:0008308">
    <property type="term" value="F:voltage-gated monoatomic anion channel activity"/>
    <property type="evidence" value="ECO:0007669"/>
    <property type="project" value="InterPro"/>
</dbReference>
<evidence type="ECO:0000256" key="3">
    <source>
        <dbReference type="ARBA" id="ARBA00007808"/>
    </source>
</evidence>
<evidence type="ECO:0000313" key="13">
    <source>
        <dbReference type="Proteomes" id="UP001230188"/>
    </source>
</evidence>
<dbReference type="EMBL" id="JAQMWT010000391">
    <property type="protein sequence ID" value="KAJ8602022.1"/>
    <property type="molecule type" value="Genomic_DNA"/>
</dbReference>
<comment type="subcellular location">
    <subcellularLocation>
        <location evidence="2">Cell membrane</location>
    </subcellularLocation>
    <subcellularLocation>
        <location evidence="1">Endomembrane system</location>
        <topology evidence="1">Multi-pass membrane protein</topology>
    </subcellularLocation>
</comment>
<comment type="caution">
    <text evidence="12">The sequence shown here is derived from an EMBL/GenBank/DDBJ whole genome shotgun (WGS) entry which is preliminary data.</text>
</comment>
<feature type="transmembrane region" description="Helical" evidence="11">
    <location>
        <begin position="563"/>
        <end position="582"/>
    </location>
</feature>
<dbReference type="Gene3D" id="1.50.10.150">
    <property type="entry name" value="Voltage-dependent anion channel"/>
    <property type="match status" value="1"/>
</dbReference>
<keyword evidence="4" id="KW-0813">Transport</keyword>